<sequence>MVVEVSKLNNGITIVSQSMPHLASTALGVWVAAGSRTETTAESGISHLLEHMAFKGTRRRSATAIAEEIENVGGELNAATSIESTSYYARVLAGDLPLALDILSDIIQDSVFDPTELVREKHVITQEIGASLDTPEDLVFDFFQEAAFPEQPIGRPILGSVETVTGFDNAALRHYLARQYVGPRTVISAAGKMDHAELVRMASERFEGYAHAAPPPEAVAVYRGGERREERDLMEAQIVLGFKGATYHSSDFMTAQIAASVLGGGMSSRLFQEIRERRGLCYSVYAFHWAYSDDGLFGIHAATGGDDAATLVDATIEELKRAAETISEAEVARARAQLRAGLLMTLESPAARAGQIARHILFHGRAIPLDEMVREINRVGVQDVRNFIVRLMTQAPPTLSAIGPIKGLPGLDVIAGKLGAPMPPLIQAPLHQPRKARRAR</sequence>
<accession>A0A2C9D324</accession>
<protein>
    <submittedName>
        <fullName evidence="8">Protease 3</fullName>
        <ecNumber evidence="8">3.4.24.55</ecNumber>
    </submittedName>
</protein>
<evidence type="ECO:0000259" key="7">
    <source>
        <dbReference type="Pfam" id="PF05193"/>
    </source>
</evidence>
<evidence type="ECO:0000256" key="5">
    <source>
        <dbReference type="SAM" id="Coils"/>
    </source>
</evidence>
<evidence type="ECO:0000256" key="2">
    <source>
        <dbReference type="ARBA" id="ARBA00007261"/>
    </source>
</evidence>
<dbReference type="InterPro" id="IPR011249">
    <property type="entry name" value="Metalloenz_LuxS/M16"/>
</dbReference>
<dbReference type="EC" id="3.4.24.55" evidence="8"/>
<feature type="domain" description="Peptidase M16 N-terminal" evidence="6">
    <location>
        <begin position="14"/>
        <end position="159"/>
    </location>
</feature>
<dbReference type="InterPro" id="IPR050361">
    <property type="entry name" value="MPP/UQCRC_Complex"/>
</dbReference>
<dbReference type="KEGG" id="hdi:HDIA_1125"/>
<keyword evidence="8" id="KW-0645">Protease</keyword>
<dbReference type="SUPFAM" id="SSF63411">
    <property type="entry name" value="LuxS/MPP-like metallohydrolase"/>
    <property type="match status" value="2"/>
</dbReference>
<evidence type="ECO:0000256" key="3">
    <source>
        <dbReference type="ARBA" id="ARBA00023049"/>
    </source>
</evidence>
<dbReference type="PROSITE" id="PS00143">
    <property type="entry name" value="INSULINASE"/>
    <property type="match status" value="1"/>
</dbReference>
<keyword evidence="8" id="KW-0378">Hydrolase</keyword>
<dbReference type="GO" id="GO:0046872">
    <property type="term" value="F:metal ion binding"/>
    <property type="evidence" value="ECO:0007669"/>
    <property type="project" value="InterPro"/>
</dbReference>
<dbReference type="EMBL" id="LT960614">
    <property type="protein sequence ID" value="SON54666.1"/>
    <property type="molecule type" value="Genomic_DNA"/>
</dbReference>
<dbReference type="Gene3D" id="3.30.830.10">
    <property type="entry name" value="Metalloenzyme, LuxS/M16 peptidase-like"/>
    <property type="match status" value="2"/>
</dbReference>
<comment type="cofactor">
    <cofactor evidence="1">
        <name>Zn(2+)</name>
        <dbReference type="ChEBI" id="CHEBI:29105"/>
    </cofactor>
</comment>
<dbReference type="AlphaFoldDB" id="A0A2C9D324"/>
<comment type="similarity">
    <text evidence="2 4">Belongs to the peptidase M16 family.</text>
</comment>
<dbReference type="Pfam" id="PF05193">
    <property type="entry name" value="Peptidase_M16_C"/>
    <property type="match status" value="1"/>
</dbReference>
<gene>
    <name evidence="8" type="primary">ptrA</name>
    <name evidence="8" type="ORF">HDIA_1125</name>
</gene>
<evidence type="ECO:0000256" key="1">
    <source>
        <dbReference type="ARBA" id="ARBA00001947"/>
    </source>
</evidence>
<evidence type="ECO:0000256" key="4">
    <source>
        <dbReference type="RuleBase" id="RU004447"/>
    </source>
</evidence>
<evidence type="ECO:0000259" key="6">
    <source>
        <dbReference type="Pfam" id="PF00675"/>
    </source>
</evidence>
<dbReference type="InterPro" id="IPR001431">
    <property type="entry name" value="Pept_M16_Zn_BS"/>
</dbReference>
<dbReference type="PANTHER" id="PTHR11851">
    <property type="entry name" value="METALLOPROTEASE"/>
    <property type="match status" value="1"/>
</dbReference>
<dbReference type="GO" id="GO:0006508">
    <property type="term" value="P:proteolysis"/>
    <property type="evidence" value="ECO:0007669"/>
    <property type="project" value="UniProtKB-KW"/>
</dbReference>
<keyword evidence="5" id="KW-0175">Coiled coil</keyword>
<dbReference type="PANTHER" id="PTHR11851:SF49">
    <property type="entry name" value="MITOCHONDRIAL-PROCESSING PEPTIDASE SUBUNIT ALPHA"/>
    <property type="match status" value="1"/>
</dbReference>
<organism evidence="8 9">
    <name type="scientific">Hartmannibacter diazotrophicus</name>
    <dbReference type="NCBI Taxonomy" id="1482074"/>
    <lineage>
        <taxon>Bacteria</taxon>
        <taxon>Pseudomonadati</taxon>
        <taxon>Pseudomonadota</taxon>
        <taxon>Alphaproteobacteria</taxon>
        <taxon>Hyphomicrobiales</taxon>
        <taxon>Pleomorphomonadaceae</taxon>
        <taxon>Hartmannibacter</taxon>
    </lineage>
</organism>
<evidence type="ECO:0000313" key="8">
    <source>
        <dbReference type="EMBL" id="SON54666.1"/>
    </source>
</evidence>
<dbReference type="OrthoDB" id="9811314at2"/>
<dbReference type="Pfam" id="PF00675">
    <property type="entry name" value="Peptidase_M16"/>
    <property type="match status" value="1"/>
</dbReference>
<dbReference type="InterPro" id="IPR007863">
    <property type="entry name" value="Peptidase_M16_C"/>
</dbReference>
<name>A0A2C9D324_9HYPH</name>
<reference evidence="9" key="1">
    <citation type="submission" date="2017-09" db="EMBL/GenBank/DDBJ databases">
        <title>Genome sequence of Nannocystis excedens DSM 71.</title>
        <authorList>
            <person name="Blom J."/>
        </authorList>
    </citation>
    <scope>NUCLEOTIDE SEQUENCE [LARGE SCALE GENOMIC DNA]</scope>
    <source>
        <strain evidence="9">type strain: E19</strain>
    </source>
</reference>
<feature type="coiled-coil region" evidence="5">
    <location>
        <begin position="312"/>
        <end position="339"/>
    </location>
</feature>
<dbReference type="GO" id="GO:0004222">
    <property type="term" value="F:metalloendopeptidase activity"/>
    <property type="evidence" value="ECO:0007669"/>
    <property type="project" value="UniProtKB-EC"/>
</dbReference>
<feature type="domain" description="Peptidase M16 C-terminal" evidence="7">
    <location>
        <begin position="170"/>
        <end position="338"/>
    </location>
</feature>
<evidence type="ECO:0000313" key="9">
    <source>
        <dbReference type="Proteomes" id="UP000223606"/>
    </source>
</evidence>
<dbReference type="FunFam" id="3.30.830.10:FF:000008">
    <property type="entry name" value="Mitochondrial-processing peptidase subunit beta"/>
    <property type="match status" value="1"/>
</dbReference>
<proteinExistence type="inferred from homology"/>
<keyword evidence="9" id="KW-1185">Reference proteome</keyword>
<dbReference type="InterPro" id="IPR011765">
    <property type="entry name" value="Pept_M16_N"/>
</dbReference>
<dbReference type="RefSeq" id="WP_099555159.1">
    <property type="nucleotide sequence ID" value="NZ_LT960614.1"/>
</dbReference>
<dbReference type="Proteomes" id="UP000223606">
    <property type="component" value="Chromosome 1"/>
</dbReference>
<keyword evidence="3" id="KW-0482">Metalloprotease</keyword>